<reference evidence="1" key="1">
    <citation type="submission" date="2020-11" db="EMBL/GenBank/DDBJ databases">
        <authorList>
            <person name="Tran Van P."/>
        </authorList>
    </citation>
    <scope>NUCLEOTIDE SEQUENCE</scope>
</reference>
<name>A0A7R9DSZ8_TIMPO</name>
<protein>
    <submittedName>
        <fullName evidence="1">Uncharacterized protein</fullName>
    </submittedName>
</protein>
<accession>A0A7R9DSZ8</accession>
<dbReference type="EMBL" id="OD021438">
    <property type="protein sequence ID" value="CAD7419463.1"/>
    <property type="molecule type" value="Genomic_DNA"/>
</dbReference>
<evidence type="ECO:0000313" key="1">
    <source>
        <dbReference type="EMBL" id="CAD7419463.1"/>
    </source>
</evidence>
<organism evidence="1">
    <name type="scientific">Timema poppense</name>
    <name type="common">Walking stick</name>
    <dbReference type="NCBI Taxonomy" id="170557"/>
    <lineage>
        <taxon>Eukaryota</taxon>
        <taxon>Metazoa</taxon>
        <taxon>Ecdysozoa</taxon>
        <taxon>Arthropoda</taxon>
        <taxon>Hexapoda</taxon>
        <taxon>Insecta</taxon>
        <taxon>Pterygota</taxon>
        <taxon>Neoptera</taxon>
        <taxon>Polyneoptera</taxon>
        <taxon>Phasmatodea</taxon>
        <taxon>Timematodea</taxon>
        <taxon>Timematoidea</taxon>
        <taxon>Timematidae</taxon>
        <taxon>Timema</taxon>
    </lineage>
</organism>
<gene>
    <name evidence="1" type="ORF">TPSB3V08_LOCUS12974</name>
</gene>
<sequence>MFVLVRNYLGPALLRLNEHDMNLLARQTGIARFVQLKGGSRFFTTFSYTIVELTKVNLLTRQTGGIARFVQLKGGSRFFTTFRSSYIQGIAWCNSGTARSMCVQDMSCCNSGMVHIRNGKVHVCAGYVVSFQDISGSYRLSSQTSGRPQPVAMPRHSISSTEEVISLDSDVPVRTGMEGGRACPKKPVDCKPGKFSEDTKQT</sequence>
<dbReference type="AlphaFoldDB" id="A0A7R9DSZ8"/>
<proteinExistence type="predicted"/>